<evidence type="ECO:0000313" key="1">
    <source>
        <dbReference type="EMBL" id="GFD55997.1"/>
    </source>
</evidence>
<dbReference type="EMBL" id="BKCJ011824181">
    <property type="protein sequence ID" value="GFD55997.1"/>
    <property type="molecule type" value="Genomic_DNA"/>
</dbReference>
<feature type="non-terminal residue" evidence="1">
    <location>
        <position position="74"/>
    </location>
</feature>
<gene>
    <name evidence="1" type="ORF">Tci_927966</name>
</gene>
<feature type="non-terminal residue" evidence="1">
    <location>
        <position position="1"/>
    </location>
</feature>
<comment type="caution">
    <text evidence="1">The sequence shown here is derived from an EMBL/GenBank/DDBJ whole genome shotgun (WGS) entry which is preliminary data.</text>
</comment>
<reference evidence="1" key="1">
    <citation type="journal article" date="2019" name="Sci. Rep.">
        <title>Draft genome of Tanacetum cinerariifolium, the natural source of mosquito coil.</title>
        <authorList>
            <person name="Yamashiro T."/>
            <person name="Shiraishi A."/>
            <person name="Satake H."/>
            <person name="Nakayama K."/>
        </authorList>
    </citation>
    <scope>NUCLEOTIDE SEQUENCE</scope>
</reference>
<protein>
    <submittedName>
        <fullName evidence="1">Uncharacterized protein</fullName>
    </submittedName>
</protein>
<sequence>ARGAGLVGGTAELGLAGGWGRSGRCLGGRAVGGERRRRNGRLGLGIGGGHIGVGRFGAGVEARHGLLDDALLGT</sequence>
<dbReference type="AlphaFoldDB" id="A0A699X8D9"/>
<accession>A0A699X8D9</accession>
<name>A0A699X8D9_TANCI</name>
<organism evidence="1">
    <name type="scientific">Tanacetum cinerariifolium</name>
    <name type="common">Dalmatian daisy</name>
    <name type="synonym">Chrysanthemum cinerariifolium</name>
    <dbReference type="NCBI Taxonomy" id="118510"/>
    <lineage>
        <taxon>Eukaryota</taxon>
        <taxon>Viridiplantae</taxon>
        <taxon>Streptophyta</taxon>
        <taxon>Embryophyta</taxon>
        <taxon>Tracheophyta</taxon>
        <taxon>Spermatophyta</taxon>
        <taxon>Magnoliopsida</taxon>
        <taxon>eudicotyledons</taxon>
        <taxon>Gunneridae</taxon>
        <taxon>Pentapetalae</taxon>
        <taxon>asterids</taxon>
        <taxon>campanulids</taxon>
        <taxon>Asterales</taxon>
        <taxon>Asteraceae</taxon>
        <taxon>Asteroideae</taxon>
        <taxon>Anthemideae</taxon>
        <taxon>Anthemidinae</taxon>
        <taxon>Tanacetum</taxon>
    </lineage>
</organism>
<proteinExistence type="predicted"/>